<dbReference type="InterPro" id="IPR025669">
    <property type="entry name" value="AAA_dom"/>
</dbReference>
<dbReference type="Proteomes" id="UP000076935">
    <property type="component" value="Unassembled WGS sequence"/>
</dbReference>
<dbReference type="AlphaFoldDB" id="A0A177L9R5"/>
<name>A0A177L9R5_9BACI</name>
<dbReference type="InterPro" id="IPR027417">
    <property type="entry name" value="P-loop_NTPase"/>
</dbReference>
<comment type="caution">
    <text evidence="2">The sequence shown here is derived from an EMBL/GenBank/DDBJ whole genome shotgun (WGS) entry which is preliminary data.</text>
</comment>
<dbReference type="CDD" id="cd02042">
    <property type="entry name" value="ParAB_family"/>
    <property type="match status" value="1"/>
</dbReference>
<proteinExistence type="predicted"/>
<dbReference type="InterPro" id="IPR050678">
    <property type="entry name" value="DNA_Partitioning_ATPase"/>
</dbReference>
<protein>
    <recommendedName>
        <fullName evidence="1">AAA domain-containing protein</fullName>
    </recommendedName>
</protein>
<dbReference type="PANTHER" id="PTHR13696:SF99">
    <property type="entry name" value="COBYRINIC ACID AC-DIAMIDE SYNTHASE"/>
    <property type="match status" value="1"/>
</dbReference>
<accession>A0A177L9R5</accession>
<dbReference type="PANTHER" id="PTHR13696">
    <property type="entry name" value="P-LOOP CONTAINING NUCLEOSIDE TRIPHOSPHATE HYDROLASE"/>
    <property type="match status" value="1"/>
</dbReference>
<evidence type="ECO:0000313" key="2">
    <source>
        <dbReference type="EMBL" id="OAH62343.1"/>
    </source>
</evidence>
<dbReference type="SUPFAM" id="SSF52540">
    <property type="entry name" value="P-loop containing nucleoside triphosphate hydrolases"/>
    <property type="match status" value="1"/>
</dbReference>
<organism evidence="2 3">
    <name type="scientific">Domibacillus aminovorans</name>
    <dbReference type="NCBI Taxonomy" id="29332"/>
    <lineage>
        <taxon>Bacteria</taxon>
        <taxon>Bacillati</taxon>
        <taxon>Bacillota</taxon>
        <taxon>Bacilli</taxon>
        <taxon>Bacillales</taxon>
        <taxon>Bacillaceae</taxon>
        <taxon>Domibacillus</taxon>
    </lineage>
</organism>
<dbReference type="Gene3D" id="3.40.50.300">
    <property type="entry name" value="P-loop containing nucleotide triphosphate hydrolases"/>
    <property type="match status" value="1"/>
</dbReference>
<evidence type="ECO:0000313" key="3">
    <source>
        <dbReference type="Proteomes" id="UP000076935"/>
    </source>
</evidence>
<dbReference type="Pfam" id="PF13614">
    <property type="entry name" value="AAA_31"/>
    <property type="match status" value="1"/>
</dbReference>
<evidence type="ECO:0000259" key="1">
    <source>
        <dbReference type="Pfam" id="PF13614"/>
    </source>
</evidence>
<dbReference type="EMBL" id="LQWY01000009">
    <property type="protein sequence ID" value="OAH62343.1"/>
    <property type="molecule type" value="Genomic_DNA"/>
</dbReference>
<keyword evidence="3" id="KW-1185">Reference proteome</keyword>
<feature type="domain" description="AAA" evidence="1">
    <location>
        <begin position="2"/>
        <end position="172"/>
    </location>
</feature>
<sequence>MAKIITAASTKGGVGKTTLVKYMAILARKEDAKVLIVDYCQNGDVAVRLGYQYNSFEYYVQDWMKDECSFQDVVLSDERTGIHFVAANDKIESFIPYVKEKSRYTFYLALAEKIKTIEHLYDYIFIDTHPSEANSMLSMALVASELVLIPVELDYSSVAAMERTIALVKETEQIGMKGNYQVVIMNVDMTKRKERLEELKQYLKELNIVSAPTIQRSVLVEDSDFTEKNLDESNSRYAKAVMAQLEEVFQLIKQGVGV</sequence>
<gene>
    <name evidence="2" type="ORF">AWH49_10285</name>
</gene>
<dbReference type="RefSeq" id="WP_063964816.1">
    <property type="nucleotide sequence ID" value="NZ_JBCNAN010000029.1"/>
</dbReference>
<reference evidence="2 3" key="1">
    <citation type="submission" date="2016-01" db="EMBL/GenBank/DDBJ databases">
        <title>Investigation of taxonomic status of Bacillus aminovorans.</title>
        <authorList>
            <person name="Verma A."/>
            <person name="Pal Y."/>
            <person name="Krishnamurthi S."/>
        </authorList>
    </citation>
    <scope>NUCLEOTIDE SEQUENCE [LARGE SCALE GENOMIC DNA]</scope>
    <source>
        <strain evidence="2 3">DSM 1314</strain>
    </source>
</reference>